<dbReference type="Pfam" id="PF13960">
    <property type="entry name" value="DUF4218"/>
    <property type="match status" value="1"/>
</dbReference>
<evidence type="ECO:0000259" key="3">
    <source>
        <dbReference type="Pfam" id="PF13960"/>
    </source>
</evidence>
<dbReference type="Proteomes" id="UP001374535">
    <property type="component" value="Chromosome 9"/>
</dbReference>
<evidence type="ECO:0000259" key="2">
    <source>
        <dbReference type="Pfam" id="PF13952"/>
    </source>
</evidence>
<feature type="domain" description="DUF4216" evidence="2">
    <location>
        <begin position="818"/>
        <end position="893"/>
    </location>
</feature>
<feature type="domain" description="DUF4218" evidence="3">
    <location>
        <begin position="626"/>
        <end position="729"/>
    </location>
</feature>
<evidence type="ECO:0000313" key="5">
    <source>
        <dbReference type="EMBL" id="WVY98364.1"/>
    </source>
</evidence>
<dbReference type="Pfam" id="PF13952">
    <property type="entry name" value="DUF4216"/>
    <property type="match status" value="1"/>
</dbReference>
<evidence type="ECO:0000259" key="4">
    <source>
        <dbReference type="Pfam" id="PF13963"/>
    </source>
</evidence>
<dbReference type="Pfam" id="PF13963">
    <property type="entry name" value="Transpos_assoc"/>
    <property type="match status" value="1"/>
</dbReference>
<keyword evidence="6" id="KW-1185">Reference proteome</keyword>
<feature type="region of interest" description="Disordered" evidence="1">
    <location>
        <begin position="945"/>
        <end position="988"/>
    </location>
</feature>
<dbReference type="InterPro" id="IPR029480">
    <property type="entry name" value="Transpos_assoc"/>
</dbReference>
<feature type="domain" description="Transposase-associated" evidence="4">
    <location>
        <begin position="8"/>
        <end position="88"/>
    </location>
</feature>
<feature type="compositionally biased region" description="Acidic residues" evidence="1">
    <location>
        <begin position="956"/>
        <end position="980"/>
    </location>
</feature>
<evidence type="ECO:0000313" key="6">
    <source>
        <dbReference type="Proteomes" id="UP001374535"/>
    </source>
</evidence>
<dbReference type="InterPro" id="IPR025312">
    <property type="entry name" value="DUF4216"/>
</dbReference>
<dbReference type="Pfam" id="PF02992">
    <property type="entry name" value="Transposase_21"/>
    <property type="match status" value="1"/>
</dbReference>
<proteinExistence type="predicted"/>
<dbReference type="AlphaFoldDB" id="A0AAQ3MVA0"/>
<gene>
    <name evidence="5" type="ORF">V8G54_030515</name>
</gene>
<dbReference type="PANTHER" id="PTHR48258:SF4">
    <property type="entry name" value="DUF4216 DOMAIN-CONTAINING PROTEIN"/>
    <property type="match status" value="1"/>
</dbReference>
<dbReference type="PANTHER" id="PTHR48258">
    <property type="entry name" value="DUF4218 DOMAIN-CONTAINING PROTEIN-RELATED"/>
    <property type="match status" value="1"/>
</dbReference>
<evidence type="ECO:0000256" key="1">
    <source>
        <dbReference type="SAM" id="MobiDB-lite"/>
    </source>
</evidence>
<name>A0AAQ3MVA0_VIGMU</name>
<protein>
    <submittedName>
        <fullName evidence="5">Uncharacterized protein</fullName>
    </submittedName>
</protein>
<sequence>MDHVPPNRSWMYDGCYRGRGALKESFVLGVEEFIIKACEQERYRRDGGLRCPCLKCDCTKILNERVVKVHLYKNGFKPNYFIWEDHGETMPETDLVNDVTSRGIKTEGEPNEQVMTMEDMVHDALMQTQPFQASYSSNMEEAPNEETQRFYNLLLEANTPLYEGASYSRLSMRVMRLACKSNWNVPNQCLDFFAKMLLDATPIKFGLAKTYYDAKKIVSKLGLQSQRIDYCMDGCMLFYDNEYGKNDGALVECKFCGKPRYQQHKTGASSKNQVPVKSMFYLPIIPRLQRMYASKETATEMTWHHHNRSSNGVLRHPCDGEAWKHFDTVHPDFSIEPRNVRLGLCCDGFNPYAQASNIPYSCWPVIVTPYNLPPEMCMTKPYMFLTCLISGPFNPKVGIDVYLEPLIDDLKKLWSGVLTYDISRRQNFIMKAMLTWTEVWNRVNGYPKVTENGAQTIDGYGQWHNWTKKSIFWDLPYWKDNLLRHNLDFMHIEKNFFDNIFNTVMNVTGKSKDNEKARMDIGLYCRRKDLELKTDTNGKMYKPKSNYTLSVDQSKQVYHWLKDVRMPDGYSSNLSRCVDVNRGKMIGMKSHDCHVFMECLLPIAFSSLPAHVLNPITEVSHFFRDLCSTTLNEDDLQKMEENIPFILCKMERIFPPSFFDSMEHLPIHLPYEARLGGPVQYRWMYPFERFMGYAKRSVKNKARVEGSICASYLHKETTHFCSHYFKNFMLTPQTNRNEVDIEIERTTLSVFDQGGRHSGRESTHWLSDEELRSAHVHVLINFNEVQPYLETINSGVHVKGLTKGGEDDFYGLIKHIYELEYNTSTIEKKIVLFYCDWFDPSRTGTRVDSKYGIVHIRMDKRYVLFDPFIISHNVEQVYYVPYPASCTDKRGWCVAIKTKPRARIYSNEVESEVPYQVEEMSHVNDIIEVEEVIRLQDLEAGIKEVDPNNVPSVEGYMDEGTSESEEECSQEGRSEDEDEDSFHTSSSE</sequence>
<dbReference type="InterPro" id="IPR025452">
    <property type="entry name" value="DUF4218"/>
</dbReference>
<accession>A0AAQ3MVA0</accession>
<reference evidence="5 6" key="1">
    <citation type="journal article" date="2023" name="Life. Sci Alliance">
        <title>Evolutionary insights into 3D genome organization and epigenetic landscape of Vigna mungo.</title>
        <authorList>
            <person name="Junaid A."/>
            <person name="Singh B."/>
            <person name="Bhatia S."/>
        </authorList>
    </citation>
    <scope>NUCLEOTIDE SEQUENCE [LARGE SCALE GENOMIC DNA]</scope>
    <source>
        <strain evidence="5">Urdbean</strain>
    </source>
</reference>
<organism evidence="5 6">
    <name type="scientific">Vigna mungo</name>
    <name type="common">Black gram</name>
    <name type="synonym">Phaseolus mungo</name>
    <dbReference type="NCBI Taxonomy" id="3915"/>
    <lineage>
        <taxon>Eukaryota</taxon>
        <taxon>Viridiplantae</taxon>
        <taxon>Streptophyta</taxon>
        <taxon>Embryophyta</taxon>
        <taxon>Tracheophyta</taxon>
        <taxon>Spermatophyta</taxon>
        <taxon>Magnoliopsida</taxon>
        <taxon>eudicotyledons</taxon>
        <taxon>Gunneridae</taxon>
        <taxon>Pentapetalae</taxon>
        <taxon>rosids</taxon>
        <taxon>fabids</taxon>
        <taxon>Fabales</taxon>
        <taxon>Fabaceae</taxon>
        <taxon>Papilionoideae</taxon>
        <taxon>50 kb inversion clade</taxon>
        <taxon>NPAAA clade</taxon>
        <taxon>indigoferoid/millettioid clade</taxon>
        <taxon>Phaseoleae</taxon>
        <taxon>Vigna</taxon>
    </lineage>
</organism>
<dbReference type="InterPro" id="IPR004242">
    <property type="entry name" value="Transposase_21"/>
</dbReference>
<dbReference type="EMBL" id="CP144692">
    <property type="protein sequence ID" value="WVY98364.1"/>
    <property type="molecule type" value="Genomic_DNA"/>
</dbReference>